<dbReference type="NCBIfam" id="TIGR04557">
    <property type="entry name" value="fuse_rel_SoxYZ"/>
    <property type="match status" value="1"/>
</dbReference>
<dbReference type="SUPFAM" id="SSF81296">
    <property type="entry name" value="E set domains"/>
    <property type="match status" value="1"/>
</dbReference>
<dbReference type="Pfam" id="PF08770">
    <property type="entry name" value="SoxZ"/>
    <property type="match status" value="1"/>
</dbReference>
<dbReference type="Proteomes" id="UP000249185">
    <property type="component" value="Unassembled WGS sequence"/>
</dbReference>
<dbReference type="InterPro" id="IPR013783">
    <property type="entry name" value="Ig-like_fold"/>
</dbReference>
<dbReference type="InterPro" id="IPR032711">
    <property type="entry name" value="SoxY"/>
</dbReference>
<accession>A0A2W5Q2S7</accession>
<feature type="domain" description="Sulphur oxidation protein SoxZ" evidence="1">
    <location>
        <begin position="147"/>
        <end position="237"/>
    </location>
</feature>
<dbReference type="Gene3D" id="2.60.40.10">
    <property type="entry name" value="Immunoglobulins"/>
    <property type="match status" value="1"/>
</dbReference>
<organism evidence="3 4">
    <name type="scientific">Rhodovulum sulfidophilum</name>
    <name type="common">Rhodobacter sulfidophilus</name>
    <dbReference type="NCBI Taxonomy" id="35806"/>
    <lineage>
        <taxon>Bacteria</taxon>
        <taxon>Pseudomonadati</taxon>
        <taxon>Pseudomonadota</taxon>
        <taxon>Alphaproteobacteria</taxon>
        <taxon>Rhodobacterales</taxon>
        <taxon>Paracoccaceae</taxon>
        <taxon>Rhodovulum</taxon>
    </lineage>
</organism>
<comment type="caution">
    <text evidence="3">The sequence shown here is derived from an EMBL/GenBank/DDBJ whole genome shotgun (WGS) entry which is preliminary data.</text>
</comment>
<dbReference type="InterPro" id="IPR014756">
    <property type="entry name" value="Ig_E-set"/>
</dbReference>
<evidence type="ECO:0000259" key="1">
    <source>
        <dbReference type="Pfam" id="PF08770"/>
    </source>
</evidence>
<evidence type="ECO:0000313" key="4">
    <source>
        <dbReference type="Proteomes" id="UP000249185"/>
    </source>
</evidence>
<dbReference type="InterPro" id="IPR030831">
    <property type="entry name" value="Fuse-rel_SoxYZ"/>
</dbReference>
<dbReference type="InterPro" id="IPR014880">
    <property type="entry name" value="SoxZ_dom"/>
</dbReference>
<proteinExistence type="predicted"/>
<dbReference type="Pfam" id="PF13501">
    <property type="entry name" value="SoxY"/>
    <property type="match status" value="1"/>
</dbReference>
<sequence length="242" mass="26118">MRPSQSWDEIRGDVVGDGEITDGADLFTLEAPFRAEDAAIVPIRLVQKDGTPRIARLTLVVDENPSPVAAVFTFGPAMGPLDLETRIRVNAYSNVRAIAETEDGTLHMTGRYVRAAGGCSAPASKDAAAALAALGQMKARWYAAEPAASGTRREAQVMLRHPNYSGLQRDQVTHLFVPARFIDTFEVAQGDETLFKVEGGISISEDPTFRFRYTDSGAGESLTLRAHDTDGQNFEGSFPLGS</sequence>
<feature type="domain" description="Ig-like SoxY" evidence="2">
    <location>
        <begin position="13"/>
        <end position="119"/>
    </location>
</feature>
<dbReference type="Gene3D" id="2.60.40.2470">
    <property type="entry name" value="SoxY domain"/>
    <property type="match status" value="1"/>
</dbReference>
<gene>
    <name evidence="3" type="ORF">DI556_12730</name>
</gene>
<dbReference type="InterPro" id="IPR038162">
    <property type="entry name" value="SoxY_sf"/>
</dbReference>
<dbReference type="AlphaFoldDB" id="A0A2W5Q2S7"/>
<evidence type="ECO:0000259" key="2">
    <source>
        <dbReference type="Pfam" id="PF13501"/>
    </source>
</evidence>
<dbReference type="EMBL" id="QFPW01000009">
    <property type="protein sequence ID" value="PZQ49063.1"/>
    <property type="molecule type" value="Genomic_DNA"/>
</dbReference>
<reference evidence="3 4" key="1">
    <citation type="submission" date="2017-08" db="EMBL/GenBank/DDBJ databases">
        <title>Infants hospitalized years apart are colonized by the same room-sourced microbial strains.</title>
        <authorList>
            <person name="Brooks B."/>
            <person name="Olm M.R."/>
            <person name="Firek B.A."/>
            <person name="Baker R."/>
            <person name="Thomas B.C."/>
            <person name="Morowitz M.J."/>
            <person name="Banfield J.F."/>
        </authorList>
    </citation>
    <scope>NUCLEOTIDE SEQUENCE [LARGE SCALE GENOMIC DNA]</scope>
    <source>
        <strain evidence="3">S2_005_002_R2_34</strain>
    </source>
</reference>
<protein>
    <submittedName>
        <fullName evidence="3">Quinoprotein dehydrogenase-associated SoxYZ-like carrier</fullName>
    </submittedName>
</protein>
<evidence type="ECO:0000313" key="3">
    <source>
        <dbReference type="EMBL" id="PZQ49063.1"/>
    </source>
</evidence>
<name>A0A2W5Q2S7_RHOSU</name>